<dbReference type="GO" id="GO:0005524">
    <property type="term" value="F:ATP binding"/>
    <property type="evidence" value="ECO:0007669"/>
    <property type="project" value="UniProtKB-KW"/>
</dbReference>
<accession>A0A7D3VWN8</accession>
<dbReference type="SUPFAM" id="SSF55874">
    <property type="entry name" value="ATPase domain of HSP90 chaperone/DNA topoisomerase II/histidine kinase"/>
    <property type="match status" value="1"/>
</dbReference>
<dbReference type="AlphaFoldDB" id="A0A7D3VWN8"/>
<evidence type="ECO:0000313" key="18">
    <source>
        <dbReference type="EMBL" id="QKG24558.1"/>
    </source>
</evidence>
<dbReference type="Proteomes" id="UP000501240">
    <property type="component" value="Chromosome"/>
</dbReference>
<evidence type="ECO:0000256" key="2">
    <source>
        <dbReference type="ARBA" id="ARBA00004141"/>
    </source>
</evidence>
<dbReference type="GO" id="GO:0007234">
    <property type="term" value="P:osmosensory signaling via phosphorelay pathway"/>
    <property type="evidence" value="ECO:0007669"/>
    <property type="project" value="TreeGrafter"/>
</dbReference>
<name>A0A7D3VWN8_ACTVE</name>
<dbReference type="PROSITE" id="PS50109">
    <property type="entry name" value="HIS_KIN"/>
    <property type="match status" value="1"/>
</dbReference>
<dbReference type="InterPro" id="IPR050351">
    <property type="entry name" value="BphY/WalK/GraS-like"/>
</dbReference>
<dbReference type="GO" id="GO:0000155">
    <property type="term" value="F:phosphorelay sensor kinase activity"/>
    <property type="evidence" value="ECO:0007669"/>
    <property type="project" value="InterPro"/>
</dbReference>
<dbReference type="InterPro" id="IPR003594">
    <property type="entry name" value="HATPase_dom"/>
</dbReference>
<dbReference type="EC" id="2.7.13.3" evidence="4"/>
<dbReference type="CDD" id="cd00075">
    <property type="entry name" value="HATPase"/>
    <property type="match status" value="1"/>
</dbReference>
<dbReference type="SUPFAM" id="SSF47384">
    <property type="entry name" value="Homodimeric domain of signal transducing histidine kinase"/>
    <property type="match status" value="1"/>
</dbReference>
<dbReference type="Pfam" id="PF00512">
    <property type="entry name" value="HisKA"/>
    <property type="match status" value="1"/>
</dbReference>
<evidence type="ECO:0000256" key="6">
    <source>
        <dbReference type="ARBA" id="ARBA00022679"/>
    </source>
</evidence>
<keyword evidence="12" id="KW-0902">Two-component regulatory system</keyword>
<keyword evidence="11" id="KW-1133">Transmembrane helix</keyword>
<feature type="compositionally biased region" description="Low complexity" evidence="15">
    <location>
        <begin position="351"/>
        <end position="362"/>
    </location>
</feature>
<dbReference type="PANTHER" id="PTHR42878:SF7">
    <property type="entry name" value="SENSOR HISTIDINE KINASE GLRK"/>
    <property type="match status" value="1"/>
</dbReference>
<proteinExistence type="predicted"/>
<gene>
    <name evidence="18" type="ORF">ACTIVE_6205</name>
</gene>
<dbReference type="SMART" id="SM00387">
    <property type="entry name" value="HATPase_c"/>
    <property type="match status" value="1"/>
</dbReference>
<dbReference type="InterPro" id="IPR005467">
    <property type="entry name" value="His_kinase_dom"/>
</dbReference>
<feature type="region of interest" description="Disordered" evidence="15">
    <location>
        <begin position="1"/>
        <end position="23"/>
    </location>
</feature>
<evidence type="ECO:0000256" key="14">
    <source>
        <dbReference type="ARBA" id="ARBA00039401"/>
    </source>
</evidence>
<dbReference type="Pfam" id="PF00989">
    <property type="entry name" value="PAS"/>
    <property type="match status" value="1"/>
</dbReference>
<evidence type="ECO:0000256" key="8">
    <source>
        <dbReference type="ARBA" id="ARBA00022741"/>
    </source>
</evidence>
<keyword evidence="7" id="KW-0812">Transmembrane</keyword>
<feature type="domain" description="PAS" evidence="17">
    <location>
        <begin position="28"/>
        <end position="70"/>
    </location>
</feature>
<dbReference type="Pfam" id="PF02518">
    <property type="entry name" value="HATPase_c"/>
    <property type="match status" value="1"/>
</dbReference>
<evidence type="ECO:0000259" key="17">
    <source>
        <dbReference type="PROSITE" id="PS50112"/>
    </source>
</evidence>
<keyword evidence="8" id="KW-0547">Nucleotide-binding</keyword>
<organism evidence="18 19">
    <name type="scientific">Actinomadura verrucosospora</name>
    <dbReference type="NCBI Taxonomy" id="46165"/>
    <lineage>
        <taxon>Bacteria</taxon>
        <taxon>Bacillati</taxon>
        <taxon>Actinomycetota</taxon>
        <taxon>Actinomycetes</taxon>
        <taxon>Streptosporangiales</taxon>
        <taxon>Thermomonosporaceae</taxon>
        <taxon>Actinomadura</taxon>
    </lineage>
</organism>
<evidence type="ECO:0000256" key="12">
    <source>
        <dbReference type="ARBA" id="ARBA00023012"/>
    </source>
</evidence>
<dbReference type="Gene3D" id="3.30.450.20">
    <property type="entry name" value="PAS domain"/>
    <property type="match status" value="1"/>
</dbReference>
<evidence type="ECO:0000256" key="3">
    <source>
        <dbReference type="ARBA" id="ARBA00004236"/>
    </source>
</evidence>
<dbReference type="GO" id="GO:0030295">
    <property type="term" value="F:protein kinase activator activity"/>
    <property type="evidence" value="ECO:0007669"/>
    <property type="project" value="TreeGrafter"/>
</dbReference>
<evidence type="ECO:0000256" key="4">
    <source>
        <dbReference type="ARBA" id="ARBA00012438"/>
    </source>
</evidence>
<evidence type="ECO:0000256" key="5">
    <source>
        <dbReference type="ARBA" id="ARBA00022553"/>
    </source>
</evidence>
<keyword evidence="10" id="KW-0067">ATP-binding</keyword>
<evidence type="ECO:0000256" key="11">
    <source>
        <dbReference type="ARBA" id="ARBA00022989"/>
    </source>
</evidence>
<dbReference type="PRINTS" id="PR00344">
    <property type="entry name" value="BCTRLSENSOR"/>
</dbReference>
<dbReference type="GO" id="GO:0005886">
    <property type="term" value="C:plasma membrane"/>
    <property type="evidence" value="ECO:0007669"/>
    <property type="project" value="UniProtKB-SubCell"/>
</dbReference>
<dbReference type="EMBL" id="CP053892">
    <property type="protein sequence ID" value="QKG24558.1"/>
    <property type="molecule type" value="Genomic_DNA"/>
</dbReference>
<dbReference type="InterPro" id="IPR013767">
    <property type="entry name" value="PAS_fold"/>
</dbReference>
<evidence type="ECO:0000256" key="1">
    <source>
        <dbReference type="ARBA" id="ARBA00000085"/>
    </source>
</evidence>
<feature type="region of interest" description="Disordered" evidence="15">
    <location>
        <begin position="345"/>
        <end position="387"/>
    </location>
</feature>
<dbReference type="CDD" id="cd00082">
    <property type="entry name" value="HisKA"/>
    <property type="match status" value="1"/>
</dbReference>
<dbReference type="PROSITE" id="PS50112">
    <property type="entry name" value="PAS"/>
    <property type="match status" value="1"/>
</dbReference>
<feature type="compositionally biased region" description="Gly residues" evidence="15">
    <location>
        <begin position="13"/>
        <end position="23"/>
    </location>
</feature>
<comment type="catalytic activity">
    <reaction evidence="1">
        <text>ATP + protein L-histidine = ADP + protein N-phospho-L-histidine.</text>
        <dbReference type="EC" id="2.7.13.3"/>
    </reaction>
</comment>
<dbReference type="Gene3D" id="1.10.287.130">
    <property type="match status" value="1"/>
</dbReference>
<evidence type="ECO:0000313" key="19">
    <source>
        <dbReference type="Proteomes" id="UP000501240"/>
    </source>
</evidence>
<keyword evidence="9" id="KW-0418">Kinase</keyword>
<dbReference type="InterPro" id="IPR036097">
    <property type="entry name" value="HisK_dim/P_sf"/>
</dbReference>
<evidence type="ECO:0000256" key="13">
    <source>
        <dbReference type="ARBA" id="ARBA00023136"/>
    </source>
</evidence>
<feature type="domain" description="Histidine kinase" evidence="16">
    <location>
        <begin position="135"/>
        <end position="344"/>
    </location>
</feature>
<dbReference type="InterPro" id="IPR003661">
    <property type="entry name" value="HisK_dim/P_dom"/>
</dbReference>
<dbReference type="SUPFAM" id="SSF55785">
    <property type="entry name" value="PYP-like sensor domain (PAS domain)"/>
    <property type="match status" value="1"/>
</dbReference>
<keyword evidence="13" id="KW-0472">Membrane</keyword>
<evidence type="ECO:0000256" key="15">
    <source>
        <dbReference type="SAM" id="MobiDB-lite"/>
    </source>
</evidence>
<dbReference type="Gene3D" id="3.30.565.10">
    <property type="entry name" value="Histidine kinase-like ATPase, C-terminal domain"/>
    <property type="match status" value="1"/>
</dbReference>
<keyword evidence="19" id="KW-1185">Reference proteome</keyword>
<sequence length="387" mass="39759">MGPGRGEVVTRGPGTGRTLDGGTGGLAVAALDSSGRVVGWDAAMAVLTGVPADEAIGRHTSELFTLTGEDGTALALAAELSGTALLVTRTGRAVPVDVSCVGIGQGSEDAALIAVLAGRPAAGRPNRLRELLFACTAHELHGPLTVIHGHAQLLEASVSDPAAAESLDAIRDAVQMMRQVIDDLDMLIGDGPPTAPRVALEEIDARSLLRGTIRVLPSLRARTVIEEGARTVLRGDRLRLRQCLLIVLDNADKYAPDGPITLTVAKEGGWGVIAVTDEGPGIPAEEQGPVLRPYYRSAATRDRPGTGLGLHIANVLMASIGGRIDLASASSGGLRVELRLPLAGARHTARSHGSASGSPAADPARKPGRPRTLRGAGPAVPVCPANR</sequence>
<dbReference type="GO" id="GO:0000156">
    <property type="term" value="F:phosphorelay response regulator activity"/>
    <property type="evidence" value="ECO:0007669"/>
    <property type="project" value="TreeGrafter"/>
</dbReference>
<dbReference type="SMART" id="SM00388">
    <property type="entry name" value="HisKA"/>
    <property type="match status" value="1"/>
</dbReference>
<evidence type="ECO:0000256" key="7">
    <source>
        <dbReference type="ARBA" id="ARBA00022692"/>
    </source>
</evidence>
<evidence type="ECO:0000256" key="9">
    <source>
        <dbReference type="ARBA" id="ARBA00022777"/>
    </source>
</evidence>
<dbReference type="PANTHER" id="PTHR42878">
    <property type="entry name" value="TWO-COMPONENT HISTIDINE KINASE"/>
    <property type="match status" value="1"/>
</dbReference>
<dbReference type="GO" id="GO:0006355">
    <property type="term" value="P:regulation of DNA-templated transcription"/>
    <property type="evidence" value="ECO:0007669"/>
    <property type="project" value="InterPro"/>
</dbReference>
<dbReference type="InterPro" id="IPR036890">
    <property type="entry name" value="HATPase_C_sf"/>
</dbReference>
<keyword evidence="6 18" id="KW-0808">Transferase</keyword>
<keyword evidence="5" id="KW-0597">Phosphoprotein</keyword>
<protein>
    <recommendedName>
        <fullName evidence="14">Sensor-like histidine kinase SenX3</fullName>
        <ecNumber evidence="4">2.7.13.3</ecNumber>
    </recommendedName>
</protein>
<dbReference type="InterPro" id="IPR000014">
    <property type="entry name" value="PAS"/>
</dbReference>
<evidence type="ECO:0000259" key="16">
    <source>
        <dbReference type="PROSITE" id="PS50109"/>
    </source>
</evidence>
<reference evidence="18 19" key="1">
    <citation type="submission" date="2020-05" db="EMBL/GenBank/DDBJ databases">
        <title>Actinomadura verrucosospora NRRL-B18236 (PFL_A860) Genome sequencing and assembly.</title>
        <authorList>
            <person name="Samborskyy M."/>
        </authorList>
    </citation>
    <scope>NUCLEOTIDE SEQUENCE [LARGE SCALE GENOMIC DNA]</scope>
    <source>
        <strain evidence="18 19">NRRL:B18236</strain>
    </source>
</reference>
<dbReference type="InterPro" id="IPR004358">
    <property type="entry name" value="Sig_transdc_His_kin-like_C"/>
</dbReference>
<dbReference type="InterPro" id="IPR035965">
    <property type="entry name" value="PAS-like_dom_sf"/>
</dbReference>
<evidence type="ECO:0000256" key="10">
    <source>
        <dbReference type="ARBA" id="ARBA00022840"/>
    </source>
</evidence>
<comment type="subcellular location">
    <subcellularLocation>
        <location evidence="3">Cell membrane</location>
    </subcellularLocation>
    <subcellularLocation>
        <location evidence="2">Membrane</location>
        <topology evidence="2">Multi-pass membrane protein</topology>
    </subcellularLocation>
</comment>